<proteinExistence type="inferred from homology"/>
<sequence>MLQYPGRGPRISEPHASSLPALAAEAAHDIARHTTGELVMAGHSMGGVLCYEIASKLTTMGRPPAWVVVSAARTPDRNRLDSARVLSMTREDWLAEIAGGPAAPASPTSPTETDEVTDLVIPVMRADYLMLARYQPAQVPLTVPLLALGGATDPWITDDHLTAWSTWTTTHFERRTLPGAHFYYRDQPAEFCAAIREGPRRSVSWV</sequence>
<dbReference type="Pfam" id="PF00975">
    <property type="entry name" value="Thioesterase"/>
    <property type="match status" value="1"/>
</dbReference>
<reference evidence="3 4" key="1">
    <citation type="journal article" date="2019" name="Int. J. Syst. Evol. Microbiol.">
        <title>The Global Catalogue of Microorganisms (GCM) 10K type strain sequencing project: providing services to taxonomists for standard genome sequencing and annotation.</title>
        <authorList>
            <consortium name="The Broad Institute Genomics Platform"/>
            <consortium name="The Broad Institute Genome Sequencing Center for Infectious Disease"/>
            <person name="Wu L."/>
            <person name="Ma J."/>
        </authorList>
    </citation>
    <scope>NUCLEOTIDE SEQUENCE [LARGE SCALE GENOMIC DNA]</scope>
    <source>
        <strain evidence="3 4">JCM 16014</strain>
    </source>
</reference>
<protein>
    <recommendedName>
        <fullName evidence="2">Thioesterase domain-containing protein</fullName>
    </recommendedName>
</protein>
<dbReference type="InterPro" id="IPR001031">
    <property type="entry name" value="Thioesterase"/>
</dbReference>
<feature type="domain" description="Thioesterase" evidence="2">
    <location>
        <begin position="2"/>
        <end position="195"/>
    </location>
</feature>
<accession>A0ABN2USL4</accession>
<dbReference type="EMBL" id="BAAAQN010000034">
    <property type="protein sequence ID" value="GAA2042952.1"/>
    <property type="molecule type" value="Genomic_DNA"/>
</dbReference>
<dbReference type="InterPro" id="IPR012223">
    <property type="entry name" value="TEII"/>
</dbReference>
<evidence type="ECO:0000259" key="2">
    <source>
        <dbReference type="Pfam" id="PF00975"/>
    </source>
</evidence>
<comment type="caution">
    <text evidence="3">The sequence shown here is derived from an EMBL/GenBank/DDBJ whole genome shotgun (WGS) entry which is preliminary data.</text>
</comment>
<dbReference type="InterPro" id="IPR029058">
    <property type="entry name" value="AB_hydrolase_fold"/>
</dbReference>
<dbReference type="PANTHER" id="PTHR11487">
    <property type="entry name" value="THIOESTERASE"/>
    <property type="match status" value="1"/>
</dbReference>
<evidence type="ECO:0000313" key="3">
    <source>
        <dbReference type="EMBL" id="GAA2042952.1"/>
    </source>
</evidence>
<name>A0ABN2USL4_9ACTN</name>
<gene>
    <name evidence="3" type="ORF">GCM10009839_52450</name>
</gene>
<comment type="similarity">
    <text evidence="1">Belongs to the thioesterase family.</text>
</comment>
<dbReference type="SUPFAM" id="SSF53474">
    <property type="entry name" value="alpha/beta-Hydrolases"/>
    <property type="match status" value="1"/>
</dbReference>
<keyword evidence="4" id="KW-1185">Reference proteome</keyword>
<organism evidence="3 4">
    <name type="scientific">Catenulispora yoronensis</name>
    <dbReference type="NCBI Taxonomy" id="450799"/>
    <lineage>
        <taxon>Bacteria</taxon>
        <taxon>Bacillati</taxon>
        <taxon>Actinomycetota</taxon>
        <taxon>Actinomycetes</taxon>
        <taxon>Catenulisporales</taxon>
        <taxon>Catenulisporaceae</taxon>
        <taxon>Catenulispora</taxon>
    </lineage>
</organism>
<evidence type="ECO:0000256" key="1">
    <source>
        <dbReference type="ARBA" id="ARBA00007169"/>
    </source>
</evidence>
<dbReference type="PANTHER" id="PTHR11487:SF0">
    <property type="entry name" value="S-ACYL FATTY ACID SYNTHASE THIOESTERASE, MEDIUM CHAIN"/>
    <property type="match status" value="1"/>
</dbReference>
<dbReference type="Proteomes" id="UP001500751">
    <property type="component" value="Unassembled WGS sequence"/>
</dbReference>
<evidence type="ECO:0000313" key="4">
    <source>
        <dbReference type="Proteomes" id="UP001500751"/>
    </source>
</evidence>
<dbReference type="Gene3D" id="3.40.50.1820">
    <property type="entry name" value="alpha/beta hydrolase"/>
    <property type="match status" value="1"/>
</dbReference>